<name>A0ABW8EST5_STRT5</name>
<evidence type="ECO:0000313" key="4">
    <source>
        <dbReference type="Proteomes" id="UP001617351"/>
    </source>
</evidence>
<evidence type="ECO:0000256" key="1">
    <source>
        <dbReference type="SAM" id="MobiDB-lite"/>
    </source>
</evidence>
<dbReference type="EMBL" id="JBIUYY010000019">
    <property type="protein sequence ID" value="MFJ2825657.1"/>
    <property type="molecule type" value="Genomic_DNA"/>
</dbReference>
<feature type="region of interest" description="Disordered" evidence="1">
    <location>
        <begin position="72"/>
        <end position="98"/>
    </location>
</feature>
<comment type="caution">
    <text evidence="3">The sequence shown here is derived from an EMBL/GenBank/DDBJ whole genome shotgun (WGS) entry which is preliminary data.</text>
</comment>
<reference evidence="3 4" key="1">
    <citation type="submission" date="2024-10" db="EMBL/GenBank/DDBJ databases">
        <title>The Natural Products Discovery Center: Release of the First 8490 Sequenced Strains for Exploring Actinobacteria Biosynthetic Diversity.</title>
        <authorList>
            <person name="Kalkreuter E."/>
            <person name="Kautsar S.A."/>
            <person name="Yang D."/>
            <person name="Bader C.D."/>
            <person name="Teijaro C.N."/>
            <person name="Fluegel L."/>
            <person name="Davis C.M."/>
            <person name="Simpson J.R."/>
            <person name="Lauterbach L."/>
            <person name="Steele A.D."/>
            <person name="Gui C."/>
            <person name="Meng S."/>
            <person name="Li G."/>
            <person name="Viehrig K."/>
            <person name="Ye F."/>
            <person name="Su P."/>
            <person name="Kiefer A.F."/>
            <person name="Nichols A."/>
            <person name="Cepeda A.J."/>
            <person name="Yan W."/>
            <person name="Fan B."/>
            <person name="Jiang Y."/>
            <person name="Adhikari A."/>
            <person name="Zheng C.-J."/>
            <person name="Schuster L."/>
            <person name="Cowan T.M."/>
            <person name="Smanski M.J."/>
            <person name="Chevrette M.G."/>
            <person name="De Carvalho L.P.S."/>
            <person name="Shen B."/>
        </authorList>
    </citation>
    <scope>NUCLEOTIDE SEQUENCE [LARGE SCALE GENOMIC DNA]</scope>
    <source>
        <strain evidence="3 4">NPDC087220</strain>
    </source>
</reference>
<evidence type="ECO:0008006" key="5">
    <source>
        <dbReference type="Google" id="ProtNLM"/>
    </source>
</evidence>
<feature type="region of interest" description="Disordered" evidence="1">
    <location>
        <begin position="254"/>
        <end position="273"/>
    </location>
</feature>
<evidence type="ECO:0000313" key="3">
    <source>
        <dbReference type="EMBL" id="MFJ2825657.1"/>
    </source>
</evidence>
<keyword evidence="2" id="KW-1133">Transmembrane helix</keyword>
<keyword evidence="2" id="KW-0472">Membrane</keyword>
<keyword evidence="4" id="KW-1185">Reference proteome</keyword>
<gene>
    <name evidence="3" type="ORF">ACIO7M_31770</name>
</gene>
<proteinExistence type="predicted"/>
<dbReference type="RefSeq" id="WP_402387265.1">
    <property type="nucleotide sequence ID" value="NZ_JBIUYY010000019.1"/>
</dbReference>
<keyword evidence="2" id="KW-0812">Transmembrane</keyword>
<evidence type="ECO:0000256" key="2">
    <source>
        <dbReference type="SAM" id="Phobius"/>
    </source>
</evidence>
<feature type="transmembrane region" description="Helical" evidence="2">
    <location>
        <begin position="42"/>
        <end position="61"/>
    </location>
</feature>
<organism evidence="3 4">
    <name type="scientific">Streptomyces toxytricini</name>
    <name type="common">Actinomyces toxytricini</name>
    <dbReference type="NCBI Taxonomy" id="67369"/>
    <lineage>
        <taxon>Bacteria</taxon>
        <taxon>Bacillati</taxon>
        <taxon>Actinomycetota</taxon>
        <taxon>Actinomycetes</taxon>
        <taxon>Kitasatosporales</taxon>
        <taxon>Streptomycetaceae</taxon>
        <taxon>Streptomyces</taxon>
    </lineage>
</organism>
<sequence length="273" mass="28048">MPFEDELGEALRRAGDGFTADRHALVEAGERRGRRLVARRRAAVIGGSVLSLALIGAVGAYTGGLLDGTGRVEIAAPPEPSGGGSGRSGGPELPPGGTGAVSAAQLVEVFKGLLPGGTLSVEHANGTGGHGAGVAGVYDDGKGGVAIRLTLVAVDPKGSMADIATRCKKKEVRPDDACMTEQLADGSRLLTQQGYVAQNPAIDIKEWRAALVTPQGFLVELSEKNAPPMETTTSSRPNPPLSPAQLRAVVTSDKWQPALNDMPPAVQLPGRTP</sequence>
<dbReference type="Proteomes" id="UP001617351">
    <property type="component" value="Unassembled WGS sequence"/>
</dbReference>
<accession>A0ABW8EST5</accession>
<protein>
    <recommendedName>
        <fullName evidence="5">LigA protein</fullName>
    </recommendedName>
</protein>